<keyword evidence="1" id="KW-0472">Membrane</keyword>
<name>A0A1A7NP39_9PAST</name>
<comment type="caution">
    <text evidence="2">The sequence shown here is derived from an EMBL/GenBank/DDBJ whole genome shotgun (WGS) entry which is preliminary data.</text>
</comment>
<accession>A0A1A7NP39</accession>
<dbReference type="AlphaFoldDB" id="A0A1A7NP39"/>
<feature type="transmembrane region" description="Helical" evidence="1">
    <location>
        <begin position="57"/>
        <end position="78"/>
    </location>
</feature>
<dbReference type="OrthoDB" id="9786473at2"/>
<evidence type="ECO:0000256" key="1">
    <source>
        <dbReference type="SAM" id="Phobius"/>
    </source>
</evidence>
<feature type="transmembrane region" description="Helical" evidence="1">
    <location>
        <begin position="179"/>
        <end position="195"/>
    </location>
</feature>
<keyword evidence="1" id="KW-1133">Transmembrane helix</keyword>
<sequence length="203" mass="23193">MKSTPIFPKILAIFIAILMIWSFIQPYSREVWIAEMVPVILVFLLLIVTYPKFQFSTFAYVLMSGWLIMHTIGAHYTFERVPFNWGSELLSGWLGEGRNHFDRVAHYIIGFYSFPIAELLVRKRWANVITAGLFGLFSIMSIAAAYEIIEWQYAVQEGGDAGIAFLGSQGDIWDAQKDMLADTLGAITALMLFYWQRPDKKCA</sequence>
<dbReference type="Proteomes" id="UP000092649">
    <property type="component" value="Unassembled WGS sequence"/>
</dbReference>
<dbReference type="Pfam" id="PF09997">
    <property type="entry name" value="DUF2238"/>
    <property type="match status" value="1"/>
</dbReference>
<dbReference type="PATRIC" id="fig|505341.3.peg.1938"/>
<dbReference type="EMBL" id="JTJL01000056">
    <property type="protein sequence ID" value="OBW91942.1"/>
    <property type="molecule type" value="Genomic_DNA"/>
</dbReference>
<protein>
    <submittedName>
        <fullName evidence="2">Membrane protein</fullName>
    </submittedName>
</protein>
<feature type="transmembrane region" description="Helical" evidence="1">
    <location>
        <begin position="31"/>
        <end position="50"/>
    </location>
</feature>
<feature type="transmembrane region" description="Helical" evidence="1">
    <location>
        <begin position="104"/>
        <end position="121"/>
    </location>
</feature>
<organism evidence="2 3">
    <name type="scientific">Gallibacterium salpingitidis</name>
    <dbReference type="NCBI Taxonomy" id="505341"/>
    <lineage>
        <taxon>Bacteria</taxon>
        <taxon>Pseudomonadati</taxon>
        <taxon>Pseudomonadota</taxon>
        <taxon>Gammaproteobacteria</taxon>
        <taxon>Pasteurellales</taxon>
        <taxon>Pasteurellaceae</taxon>
        <taxon>Gallibacterium</taxon>
    </lineage>
</organism>
<dbReference type="PIRSF" id="PIRSF020606">
    <property type="entry name" value="UCP020606"/>
    <property type="match status" value="1"/>
</dbReference>
<evidence type="ECO:0000313" key="2">
    <source>
        <dbReference type="EMBL" id="OBW91942.1"/>
    </source>
</evidence>
<feature type="transmembrane region" description="Helical" evidence="1">
    <location>
        <begin position="7"/>
        <end position="25"/>
    </location>
</feature>
<keyword evidence="1" id="KW-0812">Transmembrane</keyword>
<reference evidence="2 3" key="1">
    <citation type="submission" date="2014-11" db="EMBL/GenBank/DDBJ databases">
        <title>Pan-genome of Gallibacterium spp.</title>
        <authorList>
            <person name="Kudirkiene E."/>
            <person name="Bojesen A.M."/>
        </authorList>
    </citation>
    <scope>NUCLEOTIDE SEQUENCE [LARGE SCALE GENOMIC DNA]</scope>
    <source>
        <strain evidence="2 3">F150</strain>
    </source>
</reference>
<gene>
    <name evidence="2" type="ORF">QS62_09685</name>
</gene>
<evidence type="ECO:0000313" key="3">
    <source>
        <dbReference type="Proteomes" id="UP000092649"/>
    </source>
</evidence>
<dbReference type="InterPro" id="IPR014509">
    <property type="entry name" value="YjdF-like"/>
</dbReference>
<feature type="transmembrane region" description="Helical" evidence="1">
    <location>
        <begin position="128"/>
        <end position="149"/>
    </location>
</feature>
<keyword evidence="3" id="KW-1185">Reference proteome</keyword>
<dbReference type="InterPro" id="IPR058534">
    <property type="entry name" value="YjdF"/>
</dbReference>
<proteinExistence type="predicted"/>
<dbReference type="RefSeq" id="WP_066109444.1">
    <property type="nucleotide sequence ID" value="NZ_JTJL01000056.1"/>
</dbReference>